<dbReference type="EMBL" id="JACHMK010000001">
    <property type="protein sequence ID" value="MBB6335131.1"/>
    <property type="molecule type" value="Genomic_DNA"/>
</dbReference>
<gene>
    <name evidence="1" type="ORF">HD592_001696</name>
</gene>
<comment type="caution">
    <text evidence="1">The sequence shown here is derived from an EMBL/GenBank/DDBJ whole genome shotgun (WGS) entry which is preliminary data.</text>
</comment>
<protein>
    <submittedName>
        <fullName evidence="1">Uncharacterized protein</fullName>
    </submittedName>
</protein>
<organism evidence="1 2">
    <name type="scientific">Schaalia hyovaginalis</name>
    <dbReference type="NCBI Taxonomy" id="29316"/>
    <lineage>
        <taxon>Bacteria</taxon>
        <taxon>Bacillati</taxon>
        <taxon>Actinomycetota</taxon>
        <taxon>Actinomycetes</taxon>
        <taxon>Actinomycetales</taxon>
        <taxon>Actinomycetaceae</taxon>
        <taxon>Schaalia</taxon>
    </lineage>
</organism>
<dbReference type="RefSeq" id="WP_184453329.1">
    <property type="nucleotide sequence ID" value="NZ_JACHMK010000001.1"/>
</dbReference>
<evidence type="ECO:0000313" key="2">
    <source>
        <dbReference type="Proteomes" id="UP000617426"/>
    </source>
</evidence>
<reference evidence="1" key="1">
    <citation type="submission" date="2020-08" db="EMBL/GenBank/DDBJ databases">
        <title>Sequencing the genomes of 1000 actinobacteria strains.</title>
        <authorList>
            <person name="Klenk H.-P."/>
        </authorList>
    </citation>
    <scope>NUCLEOTIDE SEQUENCE</scope>
    <source>
        <strain evidence="1">DSM 10695</strain>
    </source>
</reference>
<accession>A0A923E7S9</accession>
<dbReference type="Proteomes" id="UP000617426">
    <property type="component" value="Unassembled WGS sequence"/>
</dbReference>
<sequence length="234" mass="25837">MAGLNDSDLRILRFLGKFRFAPTRVIEAECFPTQSEKTAQAWTSRCLKKLRDNGLVERVQAFGGVWAHFLTESGSSLIGAEGSGGGVKLAEYHHDLAVLELWRVLSKRGDIASLVTERDARVVEAEPTKNPYAIPITRLSGKQGIAWPDLVSGSQGQFTGWEVEYSSKNRMRLVHLMLGYGYSPNYRIGVYFTTPSSSTVVTECASEANRILESRGLGRPIAVRRLCDVVEGVE</sequence>
<evidence type="ECO:0000313" key="1">
    <source>
        <dbReference type="EMBL" id="MBB6335131.1"/>
    </source>
</evidence>
<name>A0A923E7S9_9ACTO</name>
<keyword evidence="2" id="KW-1185">Reference proteome</keyword>
<dbReference type="AlphaFoldDB" id="A0A923E7S9"/>
<proteinExistence type="predicted"/>